<dbReference type="Pfam" id="PF26063">
    <property type="entry name" value="MCMDC2_N"/>
    <property type="match status" value="1"/>
</dbReference>
<dbReference type="InterPro" id="IPR027417">
    <property type="entry name" value="P-loop_NTPase"/>
</dbReference>
<proteinExistence type="predicted"/>
<dbReference type="Proteomes" id="UP001652626">
    <property type="component" value="Chromosome 15"/>
</dbReference>
<gene>
    <name evidence="3" type="primary">LOC113398443</name>
</gene>
<name>A0A8B8I9I8_VANTA</name>
<dbReference type="OrthoDB" id="2015372at2759"/>
<reference evidence="3" key="1">
    <citation type="submission" date="2025-08" db="UniProtKB">
        <authorList>
            <consortium name="RefSeq"/>
        </authorList>
    </citation>
    <scope>IDENTIFICATION</scope>
    <source>
        <tissue evidence="3">Whole body</tissue>
    </source>
</reference>
<sequence>MKLILKILLYLEKRRFLTEMKNLCEVFLEDLNEKTLRKFPPLRFLLEVDVVDLLDVFPDVGDFLIKEPLKWQRCCNEILFACLKSLDNDMIQSIQATQVGVNIRFKSMPYFLTNKHRKYENIVYLRGLLVNITKPTSYVYHTVWSCPDECEGNEVIMHFIPKVPPKCYLCRNTLFENSGLRRCGDQVQATFKLNNELLSKIYTIVDDLIPNLKIGKKYVINAVILKKLIAIWSIEEFQILPAPITTPVPLDIRELYESCRGIPWKFIYCLASSIGINVCPLNTFMNIKISLLLSLVSVKANSLTSSPIIHFLSGGFDTGYIGKIMEQAALLADSYTYLGTTHNSTTTTLIGASGGVCVMALPLQAYSQNQIHSVLSAIETSEISDGVNKTTLQCAVWAQGMDFKKIILYNVGSIFGFVCRGDYGEYTDELVDYALEEAIVPPQIDKHERQALKDISIYIDLVAGLKVKLTKSAENLLRCYFLTARKERPKVVTIGNLGALIAICATSAKLCRRDIAKNDDAVFAIWLHVSGMPEPRLAPDEYLQTPADIKKLKKVIDNFYSWLEQFTGYSISNPNE</sequence>
<dbReference type="InterPro" id="IPR058769">
    <property type="entry name" value="MCMDC2_N"/>
</dbReference>
<keyword evidence="2" id="KW-1185">Reference proteome</keyword>
<evidence type="ECO:0000259" key="1">
    <source>
        <dbReference type="Pfam" id="PF26063"/>
    </source>
</evidence>
<dbReference type="AlphaFoldDB" id="A0A8B8I9I8"/>
<evidence type="ECO:0000313" key="2">
    <source>
        <dbReference type="Proteomes" id="UP001652626"/>
    </source>
</evidence>
<organism evidence="2 3">
    <name type="scientific">Vanessa tameamea</name>
    <name type="common">Kamehameha butterfly</name>
    <dbReference type="NCBI Taxonomy" id="334116"/>
    <lineage>
        <taxon>Eukaryota</taxon>
        <taxon>Metazoa</taxon>
        <taxon>Ecdysozoa</taxon>
        <taxon>Arthropoda</taxon>
        <taxon>Hexapoda</taxon>
        <taxon>Insecta</taxon>
        <taxon>Pterygota</taxon>
        <taxon>Neoptera</taxon>
        <taxon>Endopterygota</taxon>
        <taxon>Lepidoptera</taxon>
        <taxon>Glossata</taxon>
        <taxon>Ditrysia</taxon>
        <taxon>Papilionoidea</taxon>
        <taxon>Nymphalidae</taxon>
        <taxon>Nymphalinae</taxon>
        <taxon>Vanessa</taxon>
    </lineage>
</organism>
<dbReference type="OMA" id="SICLVPR"/>
<dbReference type="GeneID" id="113398443"/>
<evidence type="ECO:0000313" key="3">
    <source>
        <dbReference type="RefSeq" id="XP_026492972.2"/>
    </source>
</evidence>
<dbReference type="Gene3D" id="3.40.50.300">
    <property type="entry name" value="P-loop containing nucleotide triphosphate hydrolases"/>
    <property type="match status" value="1"/>
</dbReference>
<protein>
    <submittedName>
        <fullName evidence="3">Uncharacterized protein LOC113398443</fullName>
    </submittedName>
</protein>
<accession>A0A8B8I9I8</accession>
<feature type="domain" description="MCMDC2 N-terminal" evidence="1">
    <location>
        <begin position="6"/>
        <end position="108"/>
    </location>
</feature>
<dbReference type="RefSeq" id="XP_026492972.2">
    <property type="nucleotide sequence ID" value="XM_026637187.2"/>
</dbReference>